<evidence type="ECO:0000256" key="7">
    <source>
        <dbReference type="ARBA" id="ARBA00023065"/>
    </source>
</evidence>
<dbReference type="InterPro" id="IPR019734">
    <property type="entry name" value="TPR_rpt"/>
</dbReference>
<dbReference type="Pfam" id="PF02386">
    <property type="entry name" value="TrkH"/>
    <property type="match status" value="1"/>
</dbReference>
<organism evidence="11 12">
    <name type="scientific">Durusdinium trenchii</name>
    <dbReference type="NCBI Taxonomy" id="1381693"/>
    <lineage>
        <taxon>Eukaryota</taxon>
        <taxon>Sar</taxon>
        <taxon>Alveolata</taxon>
        <taxon>Dinophyceae</taxon>
        <taxon>Suessiales</taxon>
        <taxon>Symbiodiniaceae</taxon>
        <taxon>Durusdinium</taxon>
    </lineage>
</organism>
<evidence type="ECO:0000313" key="12">
    <source>
        <dbReference type="Proteomes" id="UP001642484"/>
    </source>
</evidence>
<dbReference type="Proteomes" id="UP001642484">
    <property type="component" value="Unassembled WGS sequence"/>
</dbReference>
<comment type="subcellular location">
    <subcellularLocation>
        <location evidence="1">Membrane</location>
        <topology evidence="1">Multi-pass membrane protein</topology>
    </subcellularLocation>
</comment>
<keyword evidence="7" id="KW-0406">Ion transport</keyword>
<dbReference type="PANTHER" id="PTHR22904">
    <property type="entry name" value="TPR REPEAT CONTAINING PROTEIN"/>
    <property type="match status" value="1"/>
</dbReference>
<evidence type="ECO:0000256" key="2">
    <source>
        <dbReference type="ARBA" id="ARBA00022448"/>
    </source>
</evidence>
<proteinExistence type="predicted"/>
<dbReference type="SMART" id="SM00028">
    <property type="entry name" value="TPR"/>
    <property type="match status" value="2"/>
</dbReference>
<evidence type="ECO:0000256" key="1">
    <source>
        <dbReference type="ARBA" id="ARBA00004141"/>
    </source>
</evidence>
<dbReference type="EMBL" id="CAXAMN010022139">
    <property type="protein sequence ID" value="CAK9066674.1"/>
    <property type="molecule type" value="Genomic_DNA"/>
</dbReference>
<name>A0ABP0NT00_9DINO</name>
<comment type="caution">
    <text evidence="11">The sequence shown here is derived from an EMBL/GenBank/DDBJ whole genome shotgun (WGS) entry which is preliminary data.</text>
</comment>
<feature type="transmembrane region" description="Helical" evidence="10">
    <location>
        <begin position="532"/>
        <end position="551"/>
    </location>
</feature>
<evidence type="ECO:0000313" key="11">
    <source>
        <dbReference type="EMBL" id="CAK9066674.1"/>
    </source>
</evidence>
<evidence type="ECO:0000256" key="10">
    <source>
        <dbReference type="SAM" id="Phobius"/>
    </source>
</evidence>
<dbReference type="SUPFAM" id="SSF48452">
    <property type="entry name" value="TPR-like"/>
    <property type="match status" value="1"/>
</dbReference>
<keyword evidence="8 10" id="KW-0472">Membrane</keyword>
<evidence type="ECO:0000256" key="8">
    <source>
        <dbReference type="ARBA" id="ARBA00023136"/>
    </source>
</evidence>
<reference evidence="11 12" key="1">
    <citation type="submission" date="2024-02" db="EMBL/GenBank/DDBJ databases">
        <authorList>
            <person name="Chen Y."/>
            <person name="Shah S."/>
            <person name="Dougan E. K."/>
            <person name="Thang M."/>
            <person name="Chan C."/>
        </authorList>
    </citation>
    <scope>NUCLEOTIDE SEQUENCE [LARGE SCALE GENOMIC DNA]</scope>
</reference>
<dbReference type="InterPro" id="IPR003445">
    <property type="entry name" value="Cat_transpt"/>
</dbReference>
<dbReference type="Gene3D" id="1.25.40.10">
    <property type="entry name" value="Tetratricopeptide repeat domain"/>
    <property type="match status" value="1"/>
</dbReference>
<keyword evidence="6 10" id="KW-1133">Transmembrane helix</keyword>
<evidence type="ECO:0000256" key="5">
    <source>
        <dbReference type="ARBA" id="ARBA00022803"/>
    </source>
</evidence>
<keyword evidence="3 10" id="KW-0812">Transmembrane</keyword>
<gene>
    <name evidence="11" type="ORF">CCMP2556_LOCUS32760</name>
</gene>
<keyword evidence="12" id="KW-1185">Reference proteome</keyword>
<keyword evidence="5" id="KW-0802">TPR repeat</keyword>
<protein>
    <submittedName>
        <fullName evidence="11">Uncharacterized protein</fullName>
    </submittedName>
</protein>
<evidence type="ECO:0000256" key="9">
    <source>
        <dbReference type="SAM" id="MobiDB-lite"/>
    </source>
</evidence>
<dbReference type="PANTHER" id="PTHR22904:SF523">
    <property type="entry name" value="STRESS-INDUCED-PHOSPHOPROTEIN 1"/>
    <property type="match status" value="1"/>
</dbReference>
<evidence type="ECO:0000256" key="3">
    <source>
        <dbReference type="ARBA" id="ARBA00022692"/>
    </source>
</evidence>
<evidence type="ECO:0000256" key="4">
    <source>
        <dbReference type="ARBA" id="ARBA00022737"/>
    </source>
</evidence>
<evidence type="ECO:0000256" key="6">
    <source>
        <dbReference type="ARBA" id="ARBA00022989"/>
    </source>
</evidence>
<accession>A0ABP0NT00</accession>
<dbReference type="InterPro" id="IPR011990">
    <property type="entry name" value="TPR-like_helical_dom_sf"/>
</dbReference>
<keyword evidence="4" id="KW-0677">Repeat</keyword>
<keyword evidence="2" id="KW-0813">Transport</keyword>
<sequence>MLPGNRIVTRFASTERTLGGRPPPVYPARASLPSTSLRTFWGTSKGVPQETQIPARFLVNPHSNARTPTFGCEVVTMRLSADAHELDITGRVEGVEEAVITAENSLKGQARRYLTQDATYLLVICFLICCLEKESFARAAKHPSPDSDGIYTDFGFFKTVGLGEHPIQGDFAGAVKAYTESLALDPEQHLCYSNRSAAHLKLGDAQEALADAERCLRLASDFPKGYSRQAAALQELERWDEAVAICERGIAKCAKDDADSLRKTLAEVKNRQLTAQLQGCWHGKVTEALGGYDQEMEFLDHYQVRLQVLGRSIQGRYRVDAMQNPMHLDIQVAMEGMPSDAPPVPYITKVDEHGMHLCCPYMKMERPERFAGEGYCLMTKGAMAQSVEEKVDHLSKEEKVLLCAREVIEALPNRRLDEPNSFDTEEETRDKIMAQVKFETSIFKVQQRFGEEMIKEVLDSAKMGGAPPGLAGTAELDELKVKLEIMEGLAQPPKPPPASKPATSPASPAKPRPASPTAGGGGEVGAGSSGGFLVLSVVVAALAVAGGFWAWHQRKRVLFEILSAYGTCGLSLGYENQTFSFSGVWSDASQMLLVATMILGRLRGLPDSIDASVRMAMPTSDDQEEACDFVRF</sequence>
<feature type="region of interest" description="Disordered" evidence="9">
    <location>
        <begin position="489"/>
        <end position="523"/>
    </location>
</feature>